<evidence type="ECO:0000313" key="3">
    <source>
        <dbReference type="Proteomes" id="UP000232323"/>
    </source>
</evidence>
<gene>
    <name evidence="2" type="ORF">CEUSTIGMA_g4293.t1</name>
</gene>
<evidence type="ECO:0000313" key="2">
    <source>
        <dbReference type="EMBL" id="GAX76847.1"/>
    </source>
</evidence>
<dbReference type="InterPro" id="IPR036514">
    <property type="entry name" value="SGNH_hydro_sf"/>
</dbReference>
<dbReference type="Gene3D" id="3.40.50.1110">
    <property type="entry name" value="SGNH hydrolase"/>
    <property type="match status" value="1"/>
</dbReference>
<evidence type="ECO:0008006" key="4">
    <source>
        <dbReference type="Google" id="ProtNLM"/>
    </source>
</evidence>
<feature type="chain" id="PRO_5012580657" description="SGNH hydrolase-type esterase domain-containing protein" evidence="1">
    <location>
        <begin position="30"/>
        <end position="432"/>
    </location>
</feature>
<proteinExistence type="predicted"/>
<organism evidence="2 3">
    <name type="scientific">Chlamydomonas eustigma</name>
    <dbReference type="NCBI Taxonomy" id="1157962"/>
    <lineage>
        <taxon>Eukaryota</taxon>
        <taxon>Viridiplantae</taxon>
        <taxon>Chlorophyta</taxon>
        <taxon>core chlorophytes</taxon>
        <taxon>Chlorophyceae</taxon>
        <taxon>CS clade</taxon>
        <taxon>Chlamydomonadales</taxon>
        <taxon>Chlamydomonadaceae</taxon>
        <taxon>Chlamydomonas</taxon>
    </lineage>
</organism>
<feature type="signal peptide" evidence="1">
    <location>
        <begin position="1"/>
        <end position="29"/>
    </location>
</feature>
<comment type="caution">
    <text evidence="2">The sequence shown here is derived from an EMBL/GenBank/DDBJ whole genome shotgun (WGS) entry which is preliminary data.</text>
</comment>
<dbReference type="OrthoDB" id="540666at2759"/>
<dbReference type="PANTHER" id="PTHR34407:SF1">
    <property type="entry name" value="SGNH HYDROLASE-TYPE ESTERASE DOMAIN-CONTAINING PROTEIN"/>
    <property type="match status" value="1"/>
</dbReference>
<dbReference type="STRING" id="1157962.A0A250X189"/>
<dbReference type="CDD" id="cd00229">
    <property type="entry name" value="SGNH_hydrolase"/>
    <property type="match status" value="1"/>
</dbReference>
<sequence length="432" mass="48406">MYAKVDYGRRVRLFAVAISLCTCIPSCTAALDDVNISMPAVHFHPTELKASIFRAQQSLQPMINPRQISRSLYSGDMERIRRILIMMFKVLTSYFLNRRTLVAVGGSITYGMGVLDCGKSWVQRLSDWCASAFPSGNVKVVNGAFPAVNSAYMKLCANDRGSFTNDITHDVRKSFERLLRKLLHLPHHPAVILLNAYQYLNIDPRNEKHKYLEGAEAFYFEMATYYGIPMASMKAAAYQQMITGIPGYWVNGTQYLMKAGESAMQNYMYWDLMHPSGTNGHRVLFDLVAAVMIRGSRSIITSKPWNSSKESGIIQDSLPPPMMEGNYPFNRNVCLVSDQFRATAVEMQGFEWVNESPNNVSPKWGFTATTAGSWIKLKISSKITQDSPALSNAPEYGGFTNQSRVPVILAYLRSYEKMVQAQIKCTGPVAPP</sequence>
<dbReference type="EMBL" id="BEGY01000020">
    <property type="protein sequence ID" value="GAX76847.1"/>
    <property type="molecule type" value="Genomic_DNA"/>
</dbReference>
<evidence type="ECO:0000256" key="1">
    <source>
        <dbReference type="SAM" id="SignalP"/>
    </source>
</evidence>
<dbReference type="AlphaFoldDB" id="A0A250X189"/>
<reference evidence="2 3" key="1">
    <citation type="submission" date="2017-08" db="EMBL/GenBank/DDBJ databases">
        <title>Acidophilic green algal genome provides insights into adaptation to an acidic environment.</title>
        <authorList>
            <person name="Hirooka S."/>
            <person name="Hirose Y."/>
            <person name="Kanesaki Y."/>
            <person name="Higuchi S."/>
            <person name="Fujiwara T."/>
            <person name="Onuma R."/>
            <person name="Era A."/>
            <person name="Ohbayashi R."/>
            <person name="Uzuka A."/>
            <person name="Nozaki H."/>
            <person name="Yoshikawa H."/>
            <person name="Miyagishima S.Y."/>
        </authorList>
    </citation>
    <scope>NUCLEOTIDE SEQUENCE [LARGE SCALE GENOMIC DNA]</scope>
    <source>
        <strain evidence="2 3">NIES-2499</strain>
    </source>
</reference>
<name>A0A250X189_9CHLO</name>
<keyword evidence="1" id="KW-0732">Signal</keyword>
<dbReference type="PANTHER" id="PTHR34407">
    <property type="entry name" value="EXPRESSED PROTEIN"/>
    <property type="match status" value="1"/>
</dbReference>
<dbReference type="Proteomes" id="UP000232323">
    <property type="component" value="Unassembled WGS sequence"/>
</dbReference>
<accession>A0A250X189</accession>
<keyword evidence="3" id="KW-1185">Reference proteome</keyword>
<dbReference type="SUPFAM" id="SSF52266">
    <property type="entry name" value="SGNH hydrolase"/>
    <property type="match status" value="1"/>
</dbReference>
<protein>
    <recommendedName>
        <fullName evidence="4">SGNH hydrolase-type esterase domain-containing protein</fullName>
    </recommendedName>
</protein>